<dbReference type="SUPFAM" id="SSF51735">
    <property type="entry name" value="NAD(P)-binding Rossmann-fold domains"/>
    <property type="match status" value="1"/>
</dbReference>
<reference evidence="8 9" key="1">
    <citation type="submission" date="2015-01" db="EMBL/GenBank/DDBJ databases">
        <title>Genome sequence of the anaerobic bacterium Geobacter soli GSS01, a dissimilatory Fe(III) reducer from soil.</title>
        <authorList>
            <person name="Yang G."/>
            <person name="Zhou S."/>
        </authorList>
    </citation>
    <scope>NUCLEOTIDE SEQUENCE [LARGE SCALE GENOMIC DNA]</scope>
    <source>
        <strain evidence="8 9">GSS01</strain>
    </source>
</reference>
<dbReference type="Pfam" id="PF02826">
    <property type="entry name" value="2-Hacid_dh_C"/>
    <property type="match status" value="1"/>
</dbReference>
<evidence type="ECO:0000256" key="4">
    <source>
        <dbReference type="ARBA" id="ARBA00023027"/>
    </source>
</evidence>
<evidence type="ECO:0000256" key="5">
    <source>
        <dbReference type="RuleBase" id="RU003719"/>
    </source>
</evidence>
<dbReference type="InterPro" id="IPR029752">
    <property type="entry name" value="D-isomer_DH_CS1"/>
</dbReference>
<dbReference type="Proteomes" id="UP000031433">
    <property type="component" value="Unassembled WGS sequence"/>
</dbReference>
<dbReference type="GO" id="GO:0008652">
    <property type="term" value="P:amino acid biosynthetic process"/>
    <property type="evidence" value="ECO:0007669"/>
    <property type="project" value="UniProtKB-KW"/>
</dbReference>
<dbReference type="SUPFAM" id="SSF52283">
    <property type="entry name" value="Formate/glycerate dehydrogenase catalytic domain-like"/>
    <property type="match status" value="1"/>
</dbReference>
<dbReference type="RefSeq" id="WP_039644356.1">
    <property type="nucleotide sequence ID" value="NZ_JXBL01000001.1"/>
</dbReference>
<dbReference type="GO" id="GO:0016616">
    <property type="term" value="F:oxidoreductase activity, acting on the CH-OH group of donors, NAD or NADP as acceptor"/>
    <property type="evidence" value="ECO:0007669"/>
    <property type="project" value="InterPro"/>
</dbReference>
<dbReference type="Gene3D" id="3.40.50.720">
    <property type="entry name" value="NAD(P)-binding Rossmann-like Domain"/>
    <property type="match status" value="2"/>
</dbReference>
<dbReference type="EMBL" id="JXBL01000001">
    <property type="protein sequence ID" value="KIE42101.1"/>
    <property type="molecule type" value="Genomic_DNA"/>
</dbReference>
<sequence>MNNVLITTSSFAADVPDLLASMESAGLKPILNPYRRKLSEDEVAALIKEFRPIGMIAGVEPLTRAVMTTAPFLKAISRCGIGMDSIDLAAATELGITVTNTPDAPTIPVAELTIGLILTLLRSLHLSDTSIRRGEWERPMGTLLYGKTVGIIGCGRIGSCVARIASAFGCRLIGYDPYCTGHPSIELTTLEYLLHVADVVSLHLPYSRESHHFVDGEKLALMKPEAVLINASRGGLVDEVALAGALAAGKLSGAALDCFEIEPYSGPLTGLKNTLLTGHIGSYAREGRMIMERQAVDNLLKALQELVS</sequence>
<dbReference type="GO" id="GO:0051287">
    <property type="term" value="F:NAD binding"/>
    <property type="evidence" value="ECO:0007669"/>
    <property type="project" value="InterPro"/>
</dbReference>
<evidence type="ECO:0000313" key="9">
    <source>
        <dbReference type="Proteomes" id="UP000031433"/>
    </source>
</evidence>
<keyword evidence="4" id="KW-0520">NAD</keyword>
<evidence type="ECO:0000259" key="6">
    <source>
        <dbReference type="Pfam" id="PF00389"/>
    </source>
</evidence>
<proteinExistence type="inferred from homology"/>
<keyword evidence="9" id="KW-1185">Reference proteome</keyword>
<dbReference type="InterPro" id="IPR029753">
    <property type="entry name" value="D-isomer_DH_CS"/>
</dbReference>
<dbReference type="Pfam" id="PF00389">
    <property type="entry name" value="2-Hacid_dh"/>
    <property type="match status" value="1"/>
</dbReference>
<dbReference type="CDD" id="cd12172">
    <property type="entry name" value="PGDH_like_2"/>
    <property type="match status" value="1"/>
</dbReference>
<gene>
    <name evidence="8" type="ORF">SE37_05385</name>
</gene>
<dbReference type="InterPro" id="IPR006140">
    <property type="entry name" value="D-isomer_DH_NAD-bd"/>
</dbReference>
<evidence type="ECO:0008006" key="10">
    <source>
        <dbReference type="Google" id="ProtNLM"/>
    </source>
</evidence>
<protein>
    <recommendedName>
        <fullName evidence="10">Hydroxyacid dehydrogenase</fullName>
    </recommendedName>
</protein>
<dbReference type="InterPro" id="IPR050857">
    <property type="entry name" value="D-2-hydroxyacid_DH"/>
</dbReference>
<dbReference type="PROSITE" id="PS00065">
    <property type="entry name" value="D_2_HYDROXYACID_DH_1"/>
    <property type="match status" value="1"/>
</dbReference>
<feature type="domain" description="D-isomer specific 2-hydroxyacid dehydrogenase catalytic" evidence="6">
    <location>
        <begin position="34"/>
        <end position="305"/>
    </location>
</feature>
<dbReference type="PROSITE" id="PS00670">
    <property type="entry name" value="D_2_HYDROXYACID_DH_2"/>
    <property type="match status" value="1"/>
</dbReference>
<evidence type="ECO:0000259" key="7">
    <source>
        <dbReference type="Pfam" id="PF02826"/>
    </source>
</evidence>
<dbReference type="AlphaFoldDB" id="A0A0C1QVB0"/>
<organism evidence="8 9">
    <name type="scientific">Geobacter soli</name>
    <dbReference type="NCBI Taxonomy" id="1510391"/>
    <lineage>
        <taxon>Bacteria</taxon>
        <taxon>Pseudomonadati</taxon>
        <taxon>Thermodesulfobacteriota</taxon>
        <taxon>Desulfuromonadia</taxon>
        <taxon>Geobacterales</taxon>
        <taxon>Geobacteraceae</taxon>
        <taxon>Geobacter</taxon>
    </lineage>
</organism>
<comment type="caution">
    <text evidence="8">The sequence shown here is derived from an EMBL/GenBank/DDBJ whole genome shotgun (WGS) entry which is preliminary data.</text>
</comment>
<name>A0A0C1QVB0_9BACT</name>
<evidence type="ECO:0000313" key="8">
    <source>
        <dbReference type="EMBL" id="KIE42101.1"/>
    </source>
</evidence>
<accession>A0A0C1QVB0</accession>
<evidence type="ECO:0000256" key="2">
    <source>
        <dbReference type="ARBA" id="ARBA00022605"/>
    </source>
</evidence>
<feature type="domain" description="D-isomer specific 2-hydroxyacid dehydrogenase NAD-binding" evidence="7">
    <location>
        <begin position="114"/>
        <end position="281"/>
    </location>
</feature>
<evidence type="ECO:0000256" key="1">
    <source>
        <dbReference type="ARBA" id="ARBA00005854"/>
    </source>
</evidence>
<dbReference type="InterPro" id="IPR036291">
    <property type="entry name" value="NAD(P)-bd_dom_sf"/>
</dbReference>
<comment type="similarity">
    <text evidence="1 5">Belongs to the D-isomer specific 2-hydroxyacid dehydrogenase family.</text>
</comment>
<dbReference type="PANTHER" id="PTHR42789:SF1">
    <property type="entry name" value="D-ISOMER SPECIFIC 2-HYDROXYACID DEHYDROGENASE FAMILY PROTEIN (AFU_ORTHOLOGUE AFUA_6G10090)"/>
    <property type="match status" value="1"/>
</dbReference>
<dbReference type="InterPro" id="IPR006139">
    <property type="entry name" value="D-isomer_2_OHA_DH_cat_dom"/>
</dbReference>
<keyword evidence="3 5" id="KW-0560">Oxidoreductase</keyword>
<evidence type="ECO:0000256" key="3">
    <source>
        <dbReference type="ARBA" id="ARBA00023002"/>
    </source>
</evidence>
<dbReference type="PANTHER" id="PTHR42789">
    <property type="entry name" value="D-ISOMER SPECIFIC 2-HYDROXYACID DEHYDROGENASE FAMILY PROTEIN (AFU_ORTHOLOGUE AFUA_6G10090)"/>
    <property type="match status" value="1"/>
</dbReference>
<keyword evidence="2" id="KW-0028">Amino-acid biosynthesis</keyword>